<dbReference type="GO" id="GO:0000160">
    <property type="term" value="P:phosphorelay signal transduction system"/>
    <property type="evidence" value="ECO:0007669"/>
    <property type="project" value="InterPro"/>
</dbReference>
<gene>
    <name evidence="3" type="ordered locus">Rfer_1889</name>
</gene>
<dbReference type="OrthoDB" id="9801101at2"/>
<dbReference type="InterPro" id="IPR052048">
    <property type="entry name" value="ST_Response_Regulator"/>
</dbReference>
<name>Q21X88_ALBFT</name>
<dbReference type="InterPro" id="IPR011006">
    <property type="entry name" value="CheY-like_superfamily"/>
</dbReference>
<dbReference type="PROSITE" id="PS50110">
    <property type="entry name" value="RESPONSE_REGULATORY"/>
    <property type="match status" value="1"/>
</dbReference>
<dbReference type="SMART" id="SM00448">
    <property type="entry name" value="REC"/>
    <property type="match status" value="1"/>
</dbReference>
<protein>
    <submittedName>
        <fullName evidence="3">Response regulator receiver domain protein</fullName>
    </submittedName>
</protein>
<keyword evidence="4" id="KW-1185">Reference proteome</keyword>
<evidence type="ECO:0000259" key="2">
    <source>
        <dbReference type="PROSITE" id="PS50110"/>
    </source>
</evidence>
<accession>Q21X88</accession>
<reference evidence="4" key="1">
    <citation type="submission" date="2006-02" db="EMBL/GenBank/DDBJ databases">
        <title>Complete sequence of chromosome of Rhodoferax ferrireducens DSM 15236.</title>
        <authorList>
            <person name="Copeland A."/>
            <person name="Lucas S."/>
            <person name="Lapidus A."/>
            <person name="Barry K."/>
            <person name="Detter J.C."/>
            <person name="Glavina del Rio T."/>
            <person name="Hammon N."/>
            <person name="Israni S."/>
            <person name="Pitluck S."/>
            <person name="Brettin T."/>
            <person name="Bruce D."/>
            <person name="Han C."/>
            <person name="Tapia R."/>
            <person name="Gilna P."/>
            <person name="Kiss H."/>
            <person name="Schmutz J."/>
            <person name="Larimer F."/>
            <person name="Land M."/>
            <person name="Kyrpides N."/>
            <person name="Ivanova N."/>
            <person name="Richardson P."/>
        </authorList>
    </citation>
    <scope>NUCLEOTIDE SEQUENCE [LARGE SCALE GENOMIC DNA]</scope>
    <source>
        <strain evidence="4">ATCC BAA-621 / DSM 15236 / T118</strain>
    </source>
</reference>
<dbReference type="InterPro" id="IPR001789">
    <property type="entry name" value="Sig_transdc_resp-reg_receiver"/>
</dbReference>
<evidence type="ECO:0000313" key="3">
    <source>
        <dbReference type="EMBL" id="ABD69615.1"/>
    </source>
</evidence>
<dbReference type="EMBL" id="CP000267">
    <property type="protein sequence ID" value="ABD69615.1"/>
    <property type="molecule type" value="Genomic_DNA"/>
</dbReference>
<dbReference type="SUPFAM" id="SSF52172">
    <property type="entry name" value="CheY-like"/>
    <property type="match status" value="1"/>
</dbReference>
<evidence type="ECO:0000313" key="4">
    <source>
        <dbReference type="Proteomes" id="UP000008332"/>
    </source>
</evidence>
<dbReference type="AlphaFoldDB" id="Q21X88"/>
<feature type="modified residue" description="4-aspartylphosphate" evidence="1">
    <location>
        <position position="88"/>
    </location>
</feature>
<dbReference type="STRING" id="338969.Rfer_1889"/>
<proteinExistence type="predicted"/>
<dbReference type="eggNOG" id="COG2197">
    <property type="taxonomic scope" value="Bacteria"/>
</dbReference>
<dbReference type="HOGENOM" id="CLU_000445_69_15_4"/>
<dbReference type="Gene3D" id="3.40.50.2300">
    <property type="match status" value="1"/>
</dbReference>
<keyword evidence="1" id="KW-0597">Phosphoprotein</keyword>
<dbReference type="Pfam" id="PF00072">
    <property type="entry name" value="Response_reg"/>
    <property type="match status" value="1"/>
</dbReference>
<dbReference type="KEGG" id="rfr:Rfer_1889"/>
<evidence type="ECO:0000256" key="1">
    <source>
        <dbReference type="PROSITE-ProRule" id="PRU00169"/>
    </source>
</evidence>
<organism evidence="3 4">
    <name type="scientific">Albidiferax ferrireducens (strain ATCC BAA-621 / DSM 15236 / T118)</name>
    <name type="common">Rhodoferax ferrireducens</name>
    <dbReference type="NCBI Taxonomy" id="338969"/>
    <lineage>
        <taxon>Bacteria</taxon>
        <taxon>Pseudomonadati</taxon>
        <taxon>Pseudomonadota</taxon>
        <taxon>Betaproteobacteria</taxon>
        <taxon>Burkholderiales</taxon>
        <taxon>Comamonadaceae</taxon>
        <taxon>Rhodoferax</taxon>
    </lineage>
</organism>
<dbReference type="Proteomes" id="UP000008332">
    <property type="component" value="Chromosome"/>
</dbReference>
<dbReference type="PANTHER" id="PTHR43228">
    <property type="entry name" value="TWO-COMPONENT RESPONSE REGULATOR"/>
    <property type="match status" value="1"/>
</dbReference>
<dbReference type="CDD" id="cd17546">
    <property type="entry name" value="REC_hyHK_CKI1_RcsC-like"/>
    <property type="match status" value="1"/>
</dbReference>
<dbReference type="PANTHER" id="PTHR43228:SF1">
    <property type="entry name" value="TWO-COMPONENT RESPONSE REGULATOR ARR22"/>
    <property type="match status" value="1"/>
</dbReference>
<sequence length="153" mass="16729">MTLVVVEPAGPALHWSTNSLEYQHESRPSMDHPSPKSVLIVDDSRVSRLLIRSLILAQFPHWTVTEAVSGDEALALAAARPFDYCTMDINMPGLQGTEATEQLLKMQPTVRVALFSANIQESQQIRATQLGAQFVAKPVTPKSVALALAYFQG</sequence>
<feature type="domain" description="Response regulatory" evidence="2">
    <location>
        <begin position="37"/>
        <end position="152"/>
    </location>
</feature>